<dbReference type="Pfam" id="PF26138">
    <property type="entry name" value="DUF8040"/>
    <property type="match status" value="1"/>
</dbReference>
<dbReference type="VEuPathDB" id="FungiDB:VP01_2403g1"/>
<proteinExistence type="predicted"/>
<dbReference type="EMBL" id="LAVV01007285">
    <property type="protein sequence ID" value="KNZ56438.1"/>
    <property type="molecule type" value="Genomic_DNA"/>
</dbReference>
<keyword evidence="3" id="KW-1185">Reference proteome</keyword>
<accession>A0A0L6V6Q8</accession>
<gene>
    <name evidence="2" type="ORF">VP01_2403g1</name>
</gene>
<reference evidence="2 3" key="1">
    <citation type="submission" date="2015-08" db="EMBL/GenBank/DDBJ databases">
        <title>Next Generation Sequencing and Analysis of the Genome of Puccinia sorghi L Schw, the Causal Agent of Maize Common Rust.</title>
        <authorList>
            <person name="Rochi L."/>
            <person name="Burguener G."/>
            <person name="Darino M."/>
            <person name="Turjanski A."/>
            <person name="Kreff E."/>
            <person name="Dieguez M.J."/>
            <person name="Sacco F."/>
        </authorList>
    </citation>
    <scope>NUCLEOTIDE SEQUENCE [LARGE SCALE GENOMIC DNA]</scope>
    <source>
        <strain evidence="2 3">RO10H11247</strain>
    </source>
</reference>
<protein>
    <recommendedName>
        <fullName evidence="1">DUF8040 domain-containing protein</fullName>
    </recommendedName>
</protein>
<dbReference type="OrthoDB" id="2686916at2759"/>
<evidence type="ECO:0000259" key="1">
    <source>
        <dbReference type="Pfam" id="PF26138"/>
    </source>
</evidence>
<dbReference type="InterPro" id="IPR045249">
    <property type="entry name" value="HARBI1-like"/>
</dbReference>
<comment type="caution">
    <text evidence="2">The sequence shown here is derived from an EMBL/GenBank/DDBJ whole genome shotgun (WGS) entry which is preliminary data.</text>
</comment>
<organism evidence="2 3">
    <name type="scientific">Puccinia sorghi</name>
    <dbReference type="NCBI Taxonomy" id="27349"/>
    <lineage>
        <taxon>Eukaryota</taxon>
        <taxon>Fungi</taxon>
        <taxon>Dikarya</taxon>
        <taxon>Basidiomycota</taxon>
        <taxon>Pucciniomycotina</taxon>
        <taxon>Pucciniomycetes</taxon>
        <taxon>Pucciniales</taxon>
        <taxon>Pucciniaceae</taxon>
        <taxon>Puccinia</taxon>
    </lineage>
</organism>
<dbReference type="AlphaFoldDB" id="A0A0L6V6Q8"/>
<name>A0A0L6V6Q8_9BASI</name>
<evidence type="ECO:0000313" key="2">
    <source>
        <dbReference type="EMBL" id="KNZ56438.1"/>
    </source>
</evidence>
<dbReference type="PANTHER" id="PTHR22930:SF259">
    <property type="entry name" value="OS08G0106900 PROTEIN"/>
    <property type="match status" value="1"/>
</dbReference>
<dbReference type="InterPro" id="IPR058353">
    <property type="entry name" value="DUF8040"/>
</dbReference>
<dbReference type="Proteomes" id="UP000037035">
    <property type="component" value="Unassembled WGS sequence"/>
</dbReference>
<sequence length="219" mass="25253">MVHTNLSNHSRTHETHPLLLVRDYTNAEANIQRTLYKEISQTNIDPTLKFPLEEQLTIFMYIVGHSASNRSTQDRFQHSDETISIILSRKFICPPSPSLVHPQIKSNRKFYLYFETCLGVLDGIHIPMSQPVKMLTRTGIPKVSCHKTCYLGFCKKEITSRYLMASFFFTSTPFDAKLIYFNFFGVFTEDSIRNCDCFSCNTQRGLKIFGASGRQLQRT</sequence>
<dbReference type="PANTHER" id="PTHR22930">
    <property type="match status" value="1"/>
</dbReference>
<feature type="domain" description="DUF8040" evidence="1">
    <location>
        <begin position="34"/>
        <end position="87"/>
    </location>
</feature>
<evidence type="ECO:0000313" key="3">
    <source>
        <dbReference type="Proteomes" id="UP000037035"/>
    </source>
</evidence>